<dbReference type="GO" id="GO:0008270">
    <property type="term" value="F:zinc ion binding"/>
    <property type="evidence" value="ECO:0007669"/>
    <property type="project" value="InterPro"/>
</dbReference>
<keyword evidence="14" id="KW-1185">Reference proteome</keyword>
<feature type="site" description="Transition state stabilizer" evidence="9">
    <location>
        <position position="413"/>
    </location>
</feature>
<evidence type="ECO:0000256" key="1">
    <source>
        <dbReference type="ARBA" id="ARBA00010136"/>
    </source>
</evidence>
<evidence type="ECO:0000256" key="7">
    <source>
        <dbReference type="PIRSR" id="PIRSR634016-1"/>
    </source>
</evidence>
<dbReference type="Proteomes" id="UP001152747">
    <property type="component" value="Unassembled WGS sequence"/>
</dbReference>
<protein>
    <recommendedName>
        <fullName evidence="15">Peptidase M1 membrane alanine aminopeptidase domain-containing protein</fullName>
    </recommendedName>
</protein>
<dbReference type="Pfam" id="PF01433">
    <property type="entry name" value="Peptidase_M1"/>
    <property type="match status" value="1"/>
</dbReference>
<comment type="similarity">
    <text evidence="1">Belongs to the peptidase M1 family.</text>
</comment>
<feature type="binding site" evidence="8">
    <location>
        <position position="322"/>
    </location>
    <ligand>
        <name>Zn(2+)</name>
        <dbReference type="ChEBI" id="CHEBI:29105"/>
        <note>catalytic</note>
    </ligand>
</feature>
<feature type="binding site" evidence="8">
    <location>
        <position position="326"/>
    </location>
    <ligand>
        <name>Zn(2+)</name>
        <dbReference type="ChEBI" id="CHEBI:29105"/>
        <note>catalytic</note>
    </ligand>
</feature>
<comment type="cofactor">
    <cofactor evidence="8">
        <name>Zn(2+)</name>
        <dbReference type="ChEBI" id="CHEBI:29105"/>
    </cofactor>
    <text evidence="8">Binds 1 zinc ion per subunit.</text>
</comment>
<dbReference type="AlphaFoldDB" id="A0A9P1J5Q2"/>
<evidence type="ECO:0000256" key="9">
    <source>
        <dbReference type="PIRSR" id="PIRSR634016-4"/>
    </source>
</evidence>
<dbReference type="CDD" id="cd09601">
    <property type="entry name" value="M1_APN-Q_like"/>
    <property type="match status" value="1"/>
</dbReference>
<evidence type="ECO:0000256" key="6">
    <source>
        <dbReference type="ARBA" id="ARBA00023049"/>
    </source>
</evidence>
<keyword evidence="2" id="KW-0645">Protease</keyword>
<evidence type="ECO:0000313" key="14">
    <source>
        <dbReference type="Proteomes" id="UP001152747"/>
    </source>
</evidence>
<evidence type="ECO:0000256" key="10">
    <source>
        <dbReference type="SAM" id="SignalP"/>
    </source>
</evidence>
<evidence type="ECO:0000256" key="3">
    <source>
        <dbReference type="ARBA" id="ARBA00022723"/>
    </source>
</evidence>
<evidence type="ECO:0000256" key="2">
    <source>
        <dbReference type="ARBA" id="ARBA00022670"/>
    </source>
</evidence>
<dbReference type="InterPro" id="IPR045357">
    <property type="entry name" value="Aminopeptidase_N-like_N"/>
</dbReference>
<dbReference type="InterPro" id="IPR034016">
    <property type="entry name" value="M1_APN-typ"/>
</dbReference>
<dbReference type="GO" id="GO:0005737">
    <property type="term" value="C:cytoplasm"/>
    <property type="evidence" value="ECO:0007669"/>
    <property type="project" value="TreeGrafter"/>
</dbReference>
<feature type="signal peptide" evidence="10">
    <location>
        <begin position="1"/>
        <end position="15"/>
    </location>
</feature>
<dbReference type="GO" id="GO:0006508">
    <property type="term" value="P:proteolysis"/>
    <property type="evidence" value="ECO:0007669"/>
    <property type="project" value="UniProtKB-KW"/>
</dbReference>
<dbReference type="SUPFAM" id="SSF63737">
    <property type="entry name" value="Leukotriene A4 hydrolase N-terminal domain"/>
    <property type="match status" value="1"/>
</dbReference>
<evidence type="ECO:0000313" key="13">
    <source>
        <dbReference type="EMBL" id="CAI5455429.1"/>
    </source>
</evidence>
<dbReference type="InterPro" id="IPR001930">
    <property type="entry name" value="Peptidase_M1"/>
</dbReference>
<dbReference type="EMBL" id="CANHGI010000006">
    <property type="protein sequence ID" value="CAI5455429.1"/>
    <property type="molecule type" value="Genomic_DNA"/>
</dbReference>
<keyword evidence="5 8" id="KW-0862">Zinc</keyword>
<feature type="chain" id="PRO_5040451841" description="Peptidase M1 membrane alanine aminopeptidase domain-containing protein" evidence="10">
    <location>
        <begin position="16"/>
        <end position="671"/>
    </location>
</feature>
<dbReference type="GO" id="GO:0043171">
    <property type="term" value="P:peptide catabolic process"/>
    <property type="evidence" value="ECO:0007669"/>
    <property type="project" value="TreeGrafter"/>
</dbReference>
<evidence type="ECO:0008006" key="15">
    <source>
        <dbReference type="Google" id="ProtNLM"/>
    </source>
</evidence>
<dbReference type="Gene3D" id="2.60.40.1730">
    <property type="entry name" value="tricorn interacting facor f3 domain"/>
    <property type="match status" value="1"/>
</dbReference>
<feature type="binding site" evidence="8">
    <location>
        <position position="345"/>
    </location>
    <ligand>
        <name>Zn(2+)</name>
        <dbReference type="ChEBI" id="CHEBI:29105"/>
        <note>catalytic</note>
    </ligand>
</feature>
<evidence type="ECO:0000256" key="4">
    <source>
        <dbReference type="ARBA" id="ARBA00022801"/>
    </source>
</evidence>
<evidence type="ECO:0000256" key="8">
    <source>
        <dbReference type="PIRSR" id="PIRSR634016-3"/>
    </source>
</evidence>
<feature type="domain" description="Peptidase M1 membrane alanine aminopeptidase" evidence="11">
    <location>
        <begin position="258"/>
        <end position="475"/>
    </location>
</feature>
<dbReference type="GO" id="GO:0005615">
    <property type="term" value="C:extracellular space"/>
    <property type="evidence" value="ECO:0007669"/>
    <property type="project" value="TreeGrafter"/>
</dbReference>
<dbReference type="PANTHER" id="PTHR11533">
    <property type="entry name" value="PROTEASE M1 ZINC METALLOPROTEASE"/>
    <property type="match status" value="1"/>
</dbReference>
<evidence type="ECO:0000259" key="12">
    <source>
        <dbReference type="Pfam" id="PF17900"/>
    </source>
</evidence>
<reference evidence="13" key="1">
    <citation type="submission" date="2022-11" db="EMBL/GenBank/DDBJ databases">
        <authorList>
            <person name="Kikuchi T."/>
        </authorList>
    </citation>
    <scope>NUCLEOTIDE SEQUENCE</scope>
    <source>
        <strain evidence="13">PS1010</strain>
    </source>
</reference>
<name>A0A9P1J5Q2_9PELO</name>
<dbReference type="SUPFAM" id="SSF55486">
    <property type="entry name" value="Metalloproteases ('zincins'), catalytic domain"/>
    <property type="match status" value="1"/>
</dbReference>
<sequence length="671" mass="77708">MHFFLVWIIFPVVYCNVPRLSKNVVPTNYNLTLITHLPGYGYQPTPERNLTYEGELHIDLELSENLDNITIHAADNIVFNIENCKIVNSKNGKTVAIKNITESDLFQQVTIVFEQSVQKGSFVLILQYESIFSQGLRGFYISPYTNQQSKLAAVTQFEALSARSAIPCFDEPAIKATWDITIIHPEGTHALSNGKEISTKPANKSQFLVTRFEKTPKMSSYLLAFVISAMEYNEIVTKSGLRIRLYTSKTHSKRDINFALKTAAKTFEYFENIFGIKFPIRKVDIVGLILFESGGMENWGLITFFEEELFVMDEFSMKLLTHEIAHQWFGNLVTMEWWTETWLNEGFADFYEILGAHNISNGKYDFEQNIGELSYEYLDYHSTPNTIGFETPTIVPEFKTLKEVESVFSLTTYTKGGAIINMFRDAIGHLQFDEGIKRYLKANAYSSTNSSVLYDYFKMPQGNGPSSVSDFLDPWLNQVGHPLITIDQYNDTHNILTQSRFDNGNILEIDKHFNQTIWNYQWDILVEYEISLDEVGKVWLLKNSTAYIPRHSTLNPRAIGIYAVLDKTEITDVEEIDSPDHMQTKLSNIFEFWRNGRISRNKNEKVFQDSEKLWRSNRKIRSNIKAQSKIVAGQRAIQNYKNIRRFRSNRKFRKGRMNTPKYWSTFEEFVK</sequence>
<accession>A0A9P1J5Q2</accession>
<keyword evidence="6" id="KW-0482">Metalloprotease</keyword>
<dbReference type="GO" id="GO:0016020">
    <property type="term" value="C:membrane"/>
    <property type="evidence" value="ECO:0007669"/>
    <property type="project" value="TreeGrafter"/>
</dbReference>
<dbReference type="InterPro" id="IPR014782">
    <property type="entry name" value="Peptidase_M1_dom"/>
</dbReference>
<dbReference type="PRINTS" id="PR00756">
    <property type="entry name" value="ALADIPTASE"/>
</dbReference>
<keyword evidence="10" id="KW-0732">Signal</keyword>
<dbReference type="Pfam" id="PF17900">
    <property type="entry name" value="Peptidase_M1_N"/>
    <property type="match status" value="1"/>
</dbReference>
<keyword evidence="4" id="KW-0378">Hydrolase</keyword>
<dbReference type="OrthoDB" id="510539at2759"/>
<feature type="domain" description="Aminopeptidase N-like N-terminal" evidence="12">
    <location>
        <begin position="25"/>
        <end position="222"/>
    </location>
</feature>
<evidence type="ECO:0000259" key="11">
    <source>
        <dbReference type="Pfam" id="PF01433"/>
    </source>
</evidence>
<keyword evidence="3 8" id="KW-0479">Metal-binding</keyword>
<gene>
    <name evidence="13" type="ORF">CAMP_LOCUS18066</name>
</gene>
<dbReference type="GO" id="GO:0042277">
    <property type="term" value="F:peptide binding"/>
    <property type="evidence" value="ECO:0007669"/>
    <property type="project" value="TreeGrafter"/>
</dbReference>
<organism evidence="13 14">
    <name type="scientific">Caenorhabditis angaria</name>
    <dbReference type="NCBI Taxonomy" id="860376"/>
    <lineage>
        <taxon>Eukaryota</taxon>
        <taxon>Metazoa</taxon>
        <taxon>Ecdysozoa</taxon>
        <taxon>Nematoda</taxon>
        <taxon>Chromadorea</taxon>
        <taxon>Rhabditida</taxon>
        <taxon>Rhabditina</taxon>
        <taxon>Rhabditomorpha</taxon>
        <taxon>Rhabditoidea</taxon>
        <taxon>Rhabditidae</taxon>
        <taxon>Peloderinae</taxon>
        <taxon>Caenorhabditis</taxon>
    </lineage>
</organism>
<dbReference type="Gene3D" id="1.10.390.10">
    <property type="entry name" value="Neutral Protease Domain 2"/>
    <property type="match status" value="1"/>
</dbReference>
<feature type="active site" description="Proton acceptor" evidence="7">
    <location>
        <position position="323"/>
    </location>
</feature>
<evidence type="ECO:0000256" key="5">
    <source>
        <dbReference type="ARBA" id="ARBA00022833"/>
    </source>
</evidence>
<dbReference type="InterPro" id="IPR027268">
    <property type="entry name" value="Peptidase_M4/M1_CTD_sf"/>
</dbReference>
<dbReference type="InterPro" id="IPR042097">
    <property type="entry name" value="Aminopeptidase_N-like_N_sf"/>
</dbReference>
<dbReference type="PANTHER" id="PTHR11533:SF299">
    <property type="entry name" value="AMINOPEPTIDASE"/>
    <property type="match status" value="1"/>
</dbReference>
<proteinExistence type="inferred from homology"/>
<dbReference type="GO" id="GO:0070006">
    <property type="term" value="F:metalloaminopeptidase activity"/>
    <property type="evidence" value="ECO:0007669"/>
    <property type="project" value="TreeGrafter"/>
</dbReference>
<comment type="caution">
    <text evidence="13">The sequence shown here is derived from an EMBL/GenBank/DDBJ whole genome shotgun (WGS) entry which is preliminary data.</text>
</comment>
<dbReference type="InterPro" id="IPR050344">
    <property type="entry name" value="Peptidase_M1_aminopeptidases"/>
</dbReference>